<comment type="caution">
    <text evidence="2">The sequence shown here is derived from an EMBL/GenBank/DDBJ whole genome shotgun (WGS) entry which is preliminary data.</text>
</comment>
<dbReference type="InterPro" id="IPR021215">
    <property type="entry name" value="DUF2752"/>
</dbReference>
<organism evidence="2 3">
    <name type="scientific">Paenibacillus tundrae</name>
    <dbReference type="NCBI Taxonomy" id="528187"/>
    <lineage>
        <taxon>Bacteria</taxon>
        <taxon>Bacillati</taxon>
        <taxon>Bacillota</taxon>
        <taxon>Bacilli</taxon>
        <taxon>Bacillales</taxon>
        <taxon>Paenibacillaceae</taxon>
        <taxon>Paenibacillus</taxon>
    </lineage>
</organism>
<accession>A0ABT9WE83</accession>
<evidence type="ECO:0000313" key="2">
    <source>
        <dbReference type="EMBL" id="MDQ0171573.1"/>
    </source>
</evidence>
<dbReference type="RefSeq" id="WP_307217013.1">
    <property type="nucleotide sequence ID" value="NZ_JAUSTI010000007.1"/>
</dbReference>
<keyword evidence="1" id="KW-0472">Membrane</keyword>
<name>A0ABT9WE83_9BACL</name>
<keyword evidence="1" id="KW-1133">Transmembrane helix</keyword>
<protein>
    <recommendedName>
        <fullName evidence="4">DUF2752 domain-containing protein</fullName>
    </recommendedName>
</protein>
<reference evidence="2 3" key="1">
    <citation type="submission" date="2023-07" db="EMBL/GenBank/DDBJ databases">
        <title>Sorghum-associated microbial communities from plants grown in Nebraska, USA.</title>
        <authorList>
            <person name="Schachtman D."/>
        </authorList>
    </citation>
    <scope>NUCLEOTIDE SEQUENCE [LARGE SCALE GENOMIC DNA]</scope>
    <source>
        <strain evidence="2 3">DS1314</strain>
    </source>
</reference>
<sequence>MRMRLITTNPSVRKKVIGTILIGGAGYLYLKVWLPLTGIGIPCVFHEVTGLYCPGCGITRSLGAILRLDIHEAFRYNMLIFILAPLYLLYMVAVKKDWVNLKNGLLYSMLGLTISFGILRNIPIFSWMEPTSFT</sequence>
<dbReference type="Proteomes" id="UP001233836">
    <property type="component" value="Unassembled WGS sequence"/>
</dbReference>
<feature type="transmembrane region" description="Helical" evidence="1">
    <location>
        <begin position="74"/>
        <end position="93"/>
    </location>
</feature>
<dbReference type="EMBL" id="JAUSTI010000007">
    <property type="protein sequence ID" value="MDQ0171573.1"/>
    <property type="molecule type" value="Genomic_DNA"/>
</dbReference>
<evidence type="ECO:0000313" key="3">
    <source>
        <dbReference type="Proteomes" id="UP001233836"/>
    </source>
</evidence>
<gene>
    <name evidence="2" type="ORF">J2T19_003035</name>
</gene>
<feature type="transmembrane region" description="Helical" evidence="1">
    <location>
        <begin position="105"/>
        <end position="128"/>
    </location>
</feature>
<dbReference type="Pfam" id="PF10825">
    <property type="entry name" value="DUF2752"/>
    <property type="match status" value="1"/>
</dbReference>
<keyword evidence="3" id="KW-1185">Reference proteome</keyword>
<evidence type="ECO:0008006" key="4">
    <source>
        <dbReference type="Google" id="ProtNLM"/>
    </source>
</evidence>
<evidence type="ECO:0000256" key="1">
    <source>
        <dbReference type="SAM" id="Phobius"/>
    </source>
</evidence>
<keyword evidence="1" id="KW-0812">Transmembrane</keyword>
<proteinExistence type="predicted"/>